<dbReference type="InterPro" id="IPR000834">
    <property type="entry name" value="Peptidase_M14"/>
</dbReference>
<dbReference type="KEGG" id="nav:JQS30_08135"/>
<evidence type="ECO:0000256" key="15">
    <source>
        <dbReference type="SAM" id="SignalP"/>
    </source>
</evidence>
<dbReference type="SMART" id="SM00631">
    <property type="entry name" value="Zn_pept"/>
    <property type="match status" value="1"/>
</dbReference>
<evidence type="ECO:0000256" key="5">
    <source>
        <dbReference type="ARBA" id="ARBA00022723"/>
    </source>
</evidence>
<keyword evidence="18" id="KW-1185">Reference proteome</keyword>
<dbReference type="EC" id="3.4.17.18" evidence="12"/>
<dbReference type="SUPFAM" id="SSF53187">
    <property type="entry name" value="Zn-dependent exopeptidases"/>
    <property type="match status" value="1"/>
</dbReference>
<evidence type="ECO:0000256" key="7">
    <source>
        <dbReference type="ARBA" id="ARBA00022801"/>
    </source>
</evidence>
<sequence length="461" mass="49464">MITTKKHIVAACAAALLIVVPAGISANAWAQPQTDSFTPEATTLADGEPGMWIVDDITPEDAQRLASDGIDIAKFEHDWAMIVADTALAAKLSAEGWDIAFLDHLHKEVPPSAKVQQGTYYGGYLTAAAHSANLHNVAEANPDLAKLFDIGDSWLKTQGQGGHDILAICLTKIQPGDCELNPNSDKPRISIVSQVHAREISTGEISKRLIDHLVDGYGSDSRVTALLDSTEFWIVPIANPDGVDIVASGGNQPVSQRKNANNSNGSCTGTAIGVDLNRNHSFKWAGTNINPCIQTYAGPSVASEPETRALEELFESIHPAQKGPGDNDPVPTDARDVMISLHSFGEYIIHPWAWTRTYSPNHQELRNLGLMMSVSNNYLVGTAFDTINYLAPGATDDFTYGTLGVASYTFEVGPSSGQCGFFFPAYSCMDSQLWEPNRDALLTAAEAAAAPYDTMASIQSD</sequence>
<dbReference type="PANTHER" id="PTHR11705">
    <property type="entry name" value="PROTEASE FAMILY M14 CARBOXYPEPTIDASE A,B"/>
    <property type="match status" value="1"/>
</dbReference>
<dbReference type="Pfam" id="PF00246">
    <property type="entry name" value="Peptidase_M14"/>
    <property type="match status" value="1"/>
</dbReference>
<evidence type="ECO:0000256" key="6">
    <source>
        <dbReference type="ARBA" id="ARBA00022729"/>
    </source>
</evidence>
<proteinExistence type="inferred from homology"/>
<keyword evidence="9" id="KW-0482">Metalloprotease</keyword>
<evidence type="ECO:0000256" key="13">
    <source>
        <dbReference type="ARBA" id="ARBA00074273"/>
    </source>
</evidence>
<keyword evidence="3" id="KW-0121">Carboxypeptidase</keyword>
<dbReference type="Proteomes" id="UP000662939">
    <property type="component" value="Chromosome"/>
</dbReference>
<feature type="signal peptide" evidence="15">
    <location>
        <begin position="1"/>
        <end position="30"/>
    </location>
</feature>
<keyword evidence="7" id="KW-0378">Hydrolase</keyword>
<feature type="active site" description="Proton donor/acceptor" evidence="14">
    <location>
        <position position="411"/>
    </location>
</feature>
<evidence type="ECO:0000259" key="16">
    <source>
        <dbReference type="PROSITE" id="PS52035"/>
    </source>
</evidence>
<keyword evidence="6 15" id="KW-0732">Signal</keyword>
<comment type="catalytic activity">
    <reaction evidence="10">
        <text>Releases a C-terminal residue, which may be hydrophobic or positively charged.</text>
        <dbReference type="EC" id="3.4.17.18"/>
    </reaction>
</comment>
<keyword evidence="8" id="KW-0862">Zinc</keyword>
<evidence type="ECO:0000256" key="9">
    <source>
        <dbReference type="ARBA" id="ARBA00023049"/>
    </source>
</evidence>
<evidence type="ECO:0000313" key="18">
    <source>
        <dbReference type="Proteomes" id="UP000662939"/>
    </source>
</evidence>
<dbReference type="GO" id="GO:0008270">
    <property type="term" value="F:zinc ion binding"/>
    <property type="evidence" value="ECO:0007669"/>
    <property type="project" value="InterPro"/>
</dbReference>
<evidence type="ECO:0000256" key="4">
    <source>
        <dbReference type="ARBA" id="ARBA00022670"/>
    </source>
</evidence>
<organism evidence="17 18">
    <name type="scientific">Natronoglycomyces albus</name>
    <dbReference type="NCBI Taxonomy" id="2811108"/>
    <lineage>
        <taxon>Bacteria</taxon>
        <taxon>Bacillati</taxon>
        <taxon>Actinomycetota</taxon>
        <taxon>Actinomycetes</taxon>
        <taxon>Glycomycetales</taxon>
        <taxon>Glycomycetaceae</taxon>
        <taxon>Natronoglycomyces</taxon>
    </lineage>
</organism>
<dbReference type="AlphaFoldDB" id="A0A895XT65"/>
<evidence type="ECO:0000256" key="12">
    <source>
        <dbReference type="ARBA" id="ARBA00066554"/>
    </source>
</evidence>
<dbReference type="PROSITE" id="PS52035">
    <property type="entry name" value="PEPTIDASE_M14"/>
    <property type="match status" value="1"/>
</dbReference>
<comment type="similarity">
    <text evidence="2 14">Belongs to the peptidase M14 family.</text>
</comment>
<evidence type="ECO:0000256" key="11">
    <source>
        <dbReference type="ARBA" id="ARBA00055464"/>
    </source>
</evidence>
<keyword evidence="5" id="KW-0479">Metal-binding</keyword>
<name>A0A895XT65_9ACTN</name>
<protein>
    <recommendedName>
        <fullName evidence="13">Zinc carboxypeptidase</fullName>
        <ecNumber evidence="12">3.4.17.18</ecNumber>
    </recommendedName>
</protein>
<dbReference type="RefSeq" id="WP_213172849.1">
    <property type="nucleotide sequence ID" value="NZ_CP070496.1"/>
</dbReference>
<evidence type="ECO:0000256" key="14">
    <source>
        <dbReference type="PROSITE-ProRule" id="PRU01379"/>
    </source>
</evidence>
<feature type="domain" description="Peptidase M14" evidence="16">
    <location>
        <begin position="123"/>
        <end position="448"/>
    </location>
</feature>
<dbReference type="Gene3D" id="3.40.630.10">
    <property type="entry name" value="Zn peptidases"/>
    <property type="match status" value="1"/>
</dbReference>
<evidence type="ECO:0000256" key="8">
    <source>
        <dbReference type="ARBA" id="ARBA00022833"/>
    </source>
</evidence>
<dbReference type="GO" id="GO:0005615">
    <property type="term" value="C:extracellular space"/>
    <property type="evidence" value="ECO:0007669"/>
    <property type="project" value="TreeGrafter"/>
</dbReference>
<dbReference type="PANTHER" id="PTHR11705:SF143">
    <property type="entry name" value="SLL0236 PROTEIN"/>
    <property type="match status" value="1"/>
</dbReference>
<evidence type="ECO:0000256" key="10">
    <source>
        <dbReference type="ARBA" id="ARBA00050859"/>
    </source>
</evidence>
<comment type="cofactor">
    <cofactor evidence="1">
        <name>Zn(2+)</name>
        <dbReference type="ChEBI" id="CHEBI:29105"/>
    </cofactor>
</comment>
<evidence type="ECO:0000256" key="1">
    <source>
        <dbReference type="ARBA" id="ARBA00001947"/>
    </source>
</evidence>
<dbReference type="FunFam" id="3.40.630.10:FF:000084">
    <property type="entry name" value="Carboxypeptidase B2"/>
    <property type="match status" value="1"/>
</dbReference>
<dbReference type="GO" id="GO:0004181">
    <property type="term" value="F:metallocarboxypeptidase activity"/>
    <property type="evidence" value="ECO:0007669"/>
    <property type="project" value="InterPro"/>
</dbReference>
<comment type="function">
    <text evidence="11">Carboxypeptidase that possesses the specificities of both mammalian Cpase A and B. Thus shows broad substrate specificity, being able to cleave Cbz-Gly-Leu, Cbz-Gly-Val, Cbz-Gly-Phe, Cbz-Gly-Lys and Bz-Gly-Arg in vitro.</text>
</comment>
<feature type="chain" id="PRO_5034227029" description="Zinc carboxypeptidase" evidence="15">
    <location>
        <begin position="31"/>
        <end position="461"/>
    </location>
</feature>
<dbReference type="EMBL" id="CP070496">
    <property type="protein sequence ID" value="QSB06842.1"/>
    <property type="molecule type" value="Genomic_DNA"/>
</dbReference>
<evidence type="ECO:0000313" key="17">
    <source>
        <dbReference type="EMBL" id="QSB06842.1"/>
    </source>
</evidence>
<accession>A0A895XT65</accession>
<keyword evidence="4" id="KW-0645">Protease</keyword>
<dbReference type="GO" id="GO:0006508">
    <property type="term" value="P:proteolysis"/>
    <property type="evidence" value="ECO:0007669"/>
    <property type="project" value="UniProtKB-KW"/>
</dbReference>
<gene>
    <name evidence="17" type="ORF">JQS30_08135</name>
</gene>
<reference evidence="17" key="1">
    <citation type="submission" date="2021-02" db="EMBL/GenBank/DDBJ databases">
        <title>Natronoglycomyces albus gen. nov., sp. nov, a haloalkaliphilic actinobacterium from a soda solonchak soil.</title>
        <authorList>
            <person name="Sorokin D.Y."/>
            <person name="Khijniak T.V."/>
            <person name="Zakharycheva A.P."/>
            <person name="Boueva O.V."/>
            <person name="Ariskina E.V."/>
            <person name="Hahnke R.L."/>
            <person name="Bunk B."/>
            <person name="Sproer C."/>
            <person name="Schumann P."/>
            <person name="Evtushenko L.I."/>
            <person name="Kublanov I.V."/>
        </authorList>
    </citation>
    <scope>NUCLEOTIDE SEQUENCE</scope>
    <source>
        <strain evidence="17">DSM 106290</strain>
    </source>
</reference>
<evidence type="ECO:0000256" key="3">
    <source>
        <dbReference type="ARBA" id="ARBA00022645"/>
    </source>
</evidence>
<evidence type="ECO:0000256" key="2">
    <source>
        <dbReference type="ARBA" id="ARBA00005988"/>
    </source>
</evidence>